<keyword evidence="5" id="KW-1185">Reference proteome</keyword>
<comment type="caution">
    <text evidence="3">The sequence shown here is derived from an EMBL/GenBank/DDBJ whole genome shotgun (WGS) entry which is preliminary data.</text>
</comment>
<evidence type="ECO:0000256" key="1">
    <source>
        <dbReference type="SAM" id="SignalP"/>
    </source>
</evidence>
<organism evidence="3 4">
    <name type="scientific">Actinomadura livida</name>
    <dbReference type="NCBI Taxonomy" id="79909"/>
    <lineage>
        <taxon>Bacteria</taxon>
        <taxon>Bacillati</taxon>
        <taxon>Actinomycetota</taxon>
        <taxon>Actinomycetes</taxon>
        <taxon>Streptosporangiales</taxon>
        <taxon>Thermomonosporaceae</taxon>
        <taxon>Actinomadura</taxon>
    </lineage>
</organism>
<feature type="chain" id="PRO_5030540341" description="Peptidase inhibitor family I36 protein" evidence="1">
    <location>
        <begin position="28"/>
        <end position="159"/>
    </location>
</feature>
<evidence type="ECO:0008006" key="6">
    <source>
        <dbReference type="Google" id="ProtNLM"/>
    </source>
</evidence>
<reference evidence="2" key="3">
    <citation type="submission" date="2023-12" db="EMBL/GenBank/DDBJ databases">
        <authorList>
            <person name="Sun Q."/>
            <person name="Inoue M."/>
        </authorList>
    </citation>
    <scope>NUCLEOTIDE SEQUENCE</scope>
    <source>
        <strain evidence="2">JCM 10667</strain>
    </source>
</reference>
<gene>
    <name evidence="3" type="ORF">F4557_004396</name>
    <name evidence="2" type="ORF">GCM10009546_37310</name>
</gene>
<evidence type="ECO:0000313" key="2">
    <source>
        <dbReference type="EMBL" id="GAA0571084.1"/>
    </source>
</evidence>
<dbReference type="AlphaFoldDB" id="A0A7W7IF46"/>
<evidence type="ECO:0000313" key="3">
    <source>
        <dbReference type="EMBL" id="MBB4775978.1"/>
    </source>
</evidence>
<reference evidence="2 5" key="1">
    <citation type="journal article" date="2019" name="Int. J. Syst. Evol. Microbiol.">
        <title>The Global Catalogue of Microorganisms (GCM) 10K type strain sequencing project: providing services to taxonomists for standard genome sequencing and annotation.</title>
        <authorList>
            <consortium name="The Broad Institute Genomics Platform"/>
            <consortium name="The Broad Institute Genome Sequencing Center for Infectious Disease"/>
            <person name="Wu L."/>
            <person name="Ma J."/>
        </authorList>
    </citation>
    <scope>NUCLEOTIDE SEQUENCE [LARGE SCALE GENOMIC DNA]</scope>
    <source>
        <strain evidence="2 5">JCM 10667</strain>
    </source>
</reference>
<dbReference type="Pfam" id="PF03995">
    <property type="entry name" value="Inhibitor_I36"/>
    <property type="match status" value="1"/>
</dbReference>
<feature type="signal peptide" evidence="1">
    <location>
        <begin position="1"/>
        <end position="27"/>
    </location>
</feature>
<accession>A0A7W7IF46</accession>
<evidence type="ECO:0000313" key="5">
    <source>
        <dbReference type="Proteomes" id="UP001501427"/>
    </source>
</evidence>
<dbReference type="EMBL" id="BAAAHD010000032">
    <property type="protein sequence ID" value="GAA0571084.1"/>
    <property type="molecule type" value="Genomic_DNA"/>
</dbReference>
<dbReference type="EMBL" id="JACHMV010000001">
    <property type="protein sequence ID" value="MBB4775978.1"/>
    <property type="molecule type" value="Genomic_DNA"/>
</dbReference>
<evidence type="ECO:0000313" key="4">
    <source>
        <dbReference type="Proteomes" id="UP000549343"/>
    </source>
</evidence>
<proteinExistence type="predicted"/>
<name>A0A7W7IF46_9ACTN</name>
<reference evidence="3 4" key="2">
    <citation type="submission" date="2020-08" db="EMBL/GenBank/DDBJ databases">
        <title>Sequencing the genomes of 1000 actinobacteria strains.</title>
        <authorList>
            <person name="Klenk H.-P."/>
        </authorList>
    </citation>
    <scope>NUCLEOTIDE SEQUENCE [LARGE SCALE GENOMIC DNA]</scope>
    <source>
        <strain evidence="3 4">DSM 44772</strain>
    </source>
</reference>
<sequence>MKLIHKVVVCATGATFVPIGTALPADAAPEHCPSTGYICAYDKPDYNVTGAICGWFNNDRDWSTCGEYSSGTSNMLNKASSVWNKSAGYGEPNNVNLYYNRPWENGGLSAWACIGQGDAWPWLGVRYFSWGPSGSGTGKNLATQDNITGHKWVNNCGDA</sequence>
<dbReference type="RefSeq" id="WP_184885603.1">
    <property type="nucleotide sequence ID" value="NZ_BAAAHD010000032.1"/>
</dbReference>
<protein>
    <recommendedName>
        <fullName evidence="6">Peptidase inhibitor family I36 protein</fullName>
    </recommendedName>
</protein>
<keyword evidence="1" id="KW-0732">Signal</keyword>
<dbReference type="Proteomes" id="UP000549343">
    <property type="component" value="Unassembled WGS sequence"/>
</dbReference>
<dbReference type="Proteomes" id="UP001501427">
    <property type="component" value="Unassembled WGS sequence"/>
</dbReference>